<name>A0A4S4A1H6_9HYPH</name>
<evidence type="ECO:0000259" key="9">
    <source>
        <dbReference type="Pfam" id="PF13231"/>
    </source>
</evidence>
<evidence type="ECO:0000256" key="7">
    <source>
        <dbReference type="ARBA" id="ARBA00023136"/>
    </source>
</evidence>
<dbReference type="GO" id="GO:0005886">
    <property type="term" value="C:plasma membrane"/>
    <property type="evidence" value="ECO:0007669"/>
    <property type="project" value="UniProtKB-SubCell"/>
</dbReference>
<evidence type="ECO:0000256" key="4">
    <source>
        <dbReference type="ARBA" id="ARBA00022679"/>
    </source>
</evidence>
<keyword evidence="3" id="KW-0328">Glycosyltransferase</keyword>
<feature type="transmembrane region" description="Helical" evidence="8">
    <location>
        <begin position="242"/>
        <end position="266"/>
    </location>
</feature>
<evidence type="ECO:0000313" key="10">
    <source>
        <dbReference type="EMBL" id="THF52186.1"/>
    </source>
</evidence>
<evidence type="ECO:0000256" key="2">
    <source>
        <dbReference type="ARBA" id="ARBA00022475"/>
    </source>
</evidence>
<proteinExistence type="predicted"/>
<feature type="transmembrane region" description="Helical" evidence="8">
    <location>
        <begin position="132"/>
        <end position="148"/>
    </location>
</feature>
<dbReference type="GO" id="GO:0016763">
    <property type="term" value="F:pentosyltransferase activity"/>
    <property type="evidence" value="ECO:0007669"/>
    <property type="project" value="TreeGrafter"/>
</dbReference>
<dbReference type="EMBL" id="SSOA01000002">
    <property type="protein sequence ID" value="THF52186.1"/>
    <property type="molecule type" value="Genomic_DNA"/>
</dbReference>
<dbReference type="InterPro" id="IPR050297">
    <property type="entry name" value="LipidA_mod_glycosyltrf_83"/>
</dbReference>
<protein>
    <submittedName>
        <fullName evidence="10">Glycosyltransferase family 39 protein</fullName>
    </submittedName>
</protein>
<keyword evidence="11" id="KW-1185">Reference proteome</keyword>
<keyword evidence="7 8" id="KW-0472">Membrane</keyword>
<keyword evidence="5 8" id="KW-0812">Transmembrane</keyword>
<keyword evidence="4 10" id="KW-0808">Transferase</keyword>
<dbReference type="AlphaFoldDB" id="A0A4S4A1H6"/>
<keyword evidence="2" id="KW-1003">Cell membrane</keyword>
<accession>A0A4S4A1H6</accession>
<evidence type="ECO:0000256" key="3">
    <source>
        <dbReference type="ARBA" id="ARBA00022676"/>
    </source>
</evidence>
<keyword evidence="6 8" id="KW-1133">Transmembrane helix</keyword>
<sequence length="501" mass="55703">MRMMGTGKQYGQRAILLFIGAFFVALTLHATLSRVNLDGFGDMAENYAWGVLWQWGYFKHPPFFGWLVAGWFSIFPKTDVFYFIFSALNAAVTLLFMWRIAARFGSKNYQLFVVLAAVVVPALSFQTIKYNANTAMTPIWAAIFLFYLRGLERQRLIDAVVLGLLATAAMMTKYYSAVLLVTLLIHAIVDAEARKILMSKFGAVAAAVSILAFLPHFIWLVHNDFSPIIYADEQGEGGIKTFILALFKFLLGVVGYMLPALGLAGLTRRPGDGYPLFWLASLTELRQTVEGRALLYFGGLTIPVTIIFAALAGADLSVVWAIPVFLSLVILLGKLVPPQALELRLSSALLMALAYLVVIVAIAPLLKGQLTDRGGYSKTMPLQQMSAVLDEYWDKYAAGSDNFVIGGEPLLANSYNFYSHHKAITLEDNSFEVSKGYLDRQAFDKRGFVLICQQDDRSCLEMVNRLRGSRSDTFVVDFNLPDFRGAKTWQFRAVLASPQKS</sequence>
<feature type="transmembrane region" description="Helical" evidence="8">
    <location>
        <begin position="201"/>
        <end position="222"/>
    </location>
</feature>
<dbReference type="PANTHER" id="PTHR33908:SF9">
    <property type="entry name" value="BLL5595 PROTEIN"/>
    <property type="match status" value="1"/>
</dbReference>
<reference evidence="10 11" key="1">
    <citation type="submission" date="2019-04" db="EMBL/GenBank/DDBJ databases">
        <title>Rhizobium terrae sp. nov., isolated from a paddy soil.</title>
        <authorList>
            <person name="Lin S.-Y."/>
            <person name="Hameed A."/>
            <person name="Huang H.-I."/>
            <person name="Young C.-C."/>
        </authorList>
    </citation>
    <scope>NUCLEOTIDE SEQUENCE [LARGE SCALE GENOMIC DNA]</scope>
    <source>
        <strain evidence="10 11">CC-HIH110</strain>
    </source>
</reference>
<evidence type="ECO:0000256" key="8">
    <source>
        <dbReference type="SAM" id="Phobius"/>
    </source>
</evidence>
<dbReference type="InterPro" id="IPR038731">
    <property type="entry name" value="RgtA/B/C-like"/>
</dbReference>
<evidence type="ECO:0000256" key="5">
    <source>
        <dbReference type="ARBA" id="ARBA00022692"/>
    </source>
</evidence>
<dbReference type="Pfam" id="PF13231">
    <property type="entry name" value="PMT_2"/>
    <property type="match status" value="1"/>
</dbReference>
<evidence type="ECO:0000313" key="11">
    <source>
        <dbReference type="Proteomes" id="UP000310754"/>
    </source>
</evidence>
<comment type="subcellular location">
    <subcellularLocation>
        <location evidence="1">Cell membrane</location>
        <topology evidence="1">Multi-pass membrane protein</topology>
    </subcellularLocation>
</comment>
<organism evidence="10 11">
    <name type="scientific">Allorhizobium terrae</name>
    <dbReference type="NCBI Taxonomy" id="1848972"/>
    <lineage>
        <taxon>Bacteria</taxon>
        <taxon>Pseudomonadati</taxon>
        <taxon>Pseudomonadota</taxon>
        <taxon>Alphaproteobacteria</taxon>
        <taxon>Hyphomicrobiales</taxon>
        <taxon>Rhizobiaceae</taxon>
        <taxon>Rhizobium/Agrobacterium group</taxon>
        <taxon>Allorhizobium</taxon>
    </lineage>
</organism>
<feature type="transmembrane region" description="Helical" evidence="8">
    <location>
        <begin position="293"/>
        <end position="312"/>
    </location>
</feature>
<feature type="transmembrane region" description="Helical" evidence="8">
    <location>
        <begin position="348"/>
        <end position="366"/>
    </location>
</feature>
<dbReference type="GO" id="GO:0009103">
    <property type="term" value="P:lipopolysaccharide biosynthetic process"/>
    <property type="evidence" value="ECO:0007669"/>
    <property type="project" value="UniProtKB-ARBA"/>
</dbReference>
<feature type="transmembrane region" description="Helical" evidence="8">
    <location>
        <begin position="81"/>
        <end position="102"/>
    </location>
</feature>
<dbReference type="Proteomes" id="UP000310754">
    <property type="component" value="Unassembled WGS sequence"/>
</dbReference>
<feature type="transmembrane region" description="Helical" evidence="8">
    <location>
        <begin position="160"/>
        <end position="189"/>
    </location>
</feature>
<feature type="transmembrane region" description="Helical" evidence="8">
    <location>
        <begin position="318"/>
        <end position="336"/>
    </location>
</feature>
<comment type="caution">
    <text evidence="10">The sequence shown here is derived from an EMBL/GenBank/DDBJ whole genome shotgun (WGS) entry which is preliminary data.</text>
</comment>
<evidence type="ECO:0000256" key="6">
    <source>
        <dbReference type="ARBA" id="ARBA00022989"/>
    </source>
</evidence>
<feature type="domain" description="Glycosyltransferase RgtA/B/C/D-like" evidence="9">
    <location>
        <begin position="59"/>
        <end position="219"/>
    </location>
</feature>
<feature type="transmembrane region" description="Helical" evidence="8">
    <location>
        <begin position="57"/>
        <end position="74"/>
    </location>
</feature>
<dbReference type="PANTHER" id="PTHR33908">
    <property type="entry name" value="MANNOSYLTRANSFERASE YKCB-RELATED"/>
    <property type="match status" value="1"/>
</dbReference>
<feature type="transmembrane region" description="Helical" evidence="8">
    <location>
        <begin position="108"/>
        <end position="125"/>
    </location>
</feature>
<gene>
    <name evidence="10" type="ORF">E6C51_05075</name>
</gene>
<evidence type="ECO:0000256" key="1">
    <source>
        <dbReference type="ARBA" id="ARBA00004651"/>
    </source>
</evidence>